<sequence length="126" mass="13225">MTIIGSRHHGASDEPEGPEGPADREASHRRARVLSEVAAEGPVGLSRVLRRAAAGDADAAGIRVEALVRALPGMGVLDSHDLLLSARIRETGLAGELSPGQRVALVEFVDRARHLRESGLPWAASA</sequence>
<reference evidence="3" key="1">
    <citation type="submission" date="2016-10" db="EMBL/GenBank/DDBJ databases">
        <authorList>
            <person name="Varghese N."/>
            <person name="Submissions S."/>
        </authorList>
    </citation>
    <scope>NUCLEOTIDE SEQUENCE [LARGE SCALE GENOMIC DNA]</scope>
    <source>
        <strain evidence="3">CGMCC 4.3510</strain>
    </source>
</reference>
<feature type="region of interest" description="Disordered" evidence="1">
    <location>
        <begin position="1"/>
        <end position="30"/>
    </location>
</feature>
<evidence type="ECO:0000256" key="1">
    <source>
        <dbReference type="SAM" id="MobiDB-lite"/>
    </source>
</evidence>
<dbReference type="OrthoDB" id="4238294at2"/>
<organism evidence="2 3">
    <name type="scientific">Actinacidiphila alni</name>
    <dbReference type="NCBI Taxonomy" id="380248"/>
    <lineage>
        <taxon>Bacteria</taxon>
        <taxon>Bacillati</taxon>
        <taxon>Actinomycetota</taxon>
        <taxon>Actinomycetes</taxon>
        <taxon>Kitasatosporales</taxon>
        <taxon>Streptomycetaceae</taxon>
        <taxon>Actinacidiphila</taxon>
    </lineage>
</organism>
<evidence type="ECO:0000313" key="2">
    <source>
        <dbReference type="EMBL" id="SFE21705.1"/>
    </source>
</evidence>
<dbReference type="STRING" id="380248.SAMN05216251_102130"/>
<dbReference type="AlphaFoldDB" id="A0A1I1YQ28"/>
<dbReference type="Gene3D" id="1.10.8.50">
    <property type="match status" value="1"/>
</dbReference>
<name>A0A1I1YQ28_9ACTN</name>
<protein>
    <submittedName>
        <fullName evidence="2">Uncharacterized protein</fullName>
    </submittedName>
</protein>
<evidence type="ECO:0000313" key="3">
    <source>
        <dbReference type="Proteomes" id="UP000199323"/>
    </source>
</evidence>
<accession>A0A1I1YQ28</accession>
<dbReference type="RefSeq" id="WP_093711854.1">
    <property type="nucleotide sequence ID" value="NZ_FONG01000002.1"/>
</dbReference>
<dbReference type="Proteomes" id="UP000199323">
    <property type="component" value="Unassembled WGS sequence"/>
</dbReference>
<dbReference type="EMBL" id="FONG01000002">
    <property type="protein sequence ID" value="SFE21705.1"/>
    <property type="molecule type" value="Genomic_DNA"/>
</dbReference>
<gene>
    <name evidence="2" type="ORF">SAMN05216251_102130</name>
</gene>
<proteinExistence type="predicted"/>
<keyword evidence="3" id="KW-1185">Reference proteome</keyword>